<dbReference type="OrthoDB" id="19903at2759"/>
<dbReference type="InterPro" id="IPR018097">
    <property type="entry name" value="EGF_Ca-bd_CS"/>
</dbReference>
<dbReference type="Pfam" id="PF11938">
    <property type="entry name" value="DUF3456"/>
    <property type="match status" value="1"/>
</dbReference>
<gene>
    <name evidence="8" type="ORF">g.11233</name>
</gene>
<dbReference type="Gene3D" id="2.10.220.10">
    <property type="entry name" value="Hormone Receptor, Insulin-like Growth Factor Receptor 1, Chain A, domain 2"/>
    <property type="match status" value="1"/>
</dbReference>
<organism evidence="8">
    <name type="scientific">Pectinophora gossypiella</name>
    <name type="common">Cotton pink bollworm</name>
    <name type="synonym">Depressaria gossypiella</name>
    <dbReference type="NCBI Taxonomy" id="13191"/>
    <lineage>
        <taxon>Eukaryota</taxon>
        <taxon>Metazoa</taxon>
        <taxon>Ecdysozoa</taxon>
        <taxon>Arthropoda</taxon>
        <taxon>Hexapoda</taxon>
        <taxon>Insecta</taxon>
        <taxon>Pterygota</taxon>
        <taxon>Neoptera</taxon>
        <taxon>Endopterygota</taxon>
        <taxon>Lepidoptera</taxon>
        <taxon>Glossata</taxon>
        <taxon>Ditrysia</taxon>
        <taxon>Gelechioidea</taxon>
        <taxon>Gelechiidae</taxon>
        <taxon>Apatetrinae</taxon>
        <taxon>Pectinophora</taxon>
    </lineage>
</organism>
<keyword evidence="2 5" id="KW-0245">EGF-like domain</keyword>
<feature type="domain" description="EGF-like" evidence="7">
    <location>
        <begin position="152"/>
        <end position="194"/>
    </location>
</feature>
<evidence type="ECO:0000256" key="6">
    <source>
        <dbReference type="SAM" id="SignalP"/>
    </source>
</evidence>
<dbReference type="PROSITE" id="PS00022">
    <property type="entry name" value="EGF_1"/>
    <property type="match status" value="1"/>
</dbReference>
<dbReference type="InterPro" id="IPR000742">
    <property type="entry name" value="EGF"/>
</dbReference>
<dbReference type="InterPro" id="IPR009030">
    <property type="entry name" value="Growth_fac_rcpt_cys_sf"/>
</dbReference>
<comment type="caution">
    <text evidence="5">Lacks conserved residue(s) required for the propagation of feature annotation.</text>
</comment>
<evidence type="ECO:0000256" key="5">
    <source>
        <dbReference type="PROSITE-ProRule" id="PRU00076"/>
    </source>
</evidence>
<dbReference type="GO" id="GO:0005509">
    <property type="term" value="F:calcium ion binding"/>
    <property type="evidence" value="ECO:0007669"/>
    <property type="project" value="InterPro"/>
</dbReference>
<evidence type="ECO:0000256" key="3">
    <source>
        <dbReference type="ARBA" id="ARBA00022837"/>
    </source>
</evidence>
<dbReference type="InterPro" id="IPR006212">
    <property type="entry name" value="Furin_repeat"/>
</dbReference>
<evidence type="ECO:0000256" key="2">
    <source>
        <dbReference type="ARBA" id="ARBA00022536"/>
    </source>
</evidence>
<comment type="similarity">
    <text evidence="1">Belongs to the CRELD family.</text>
</comment>
<sequence length="324" mass="35659">MRSVKNVVFECLAVILLLPLGMCTVQPPILNPGLLTPSRSLGDCQACKLFVESFKAGLDRTARGKYEGGDAAWEEEKLKKSYKRSEMRLIDIQDGICRESKHSVQCHSMAEKADEFIEAWWAQNPDESEDLYTYICIDKLEVCCPTHHYGKDCTPCPGDHANLCSGNGKCRGDGTRKGNGTCLCDGGYTGENCDQCITGFYLSHKDDKMLCSPCHKSCMGGCRGGSQKDCVACRPGFIFDSDEGCLDIDECNDKNRCSRNQFCLNSLGSYACVACDKSCDGCHGDGPDLCRKCAKGYAKKGEFCISLREDEDSSDKLTTTREEL</sequence>
<dbReference type="PROSITE" id="PS50026">
    <property type="entry name" value="EGF_3"/>
    <property type="match status" value="1"/>
</dbReference>
<evidence type="ECO:0000259" key="7">
    <source>
        <dbReference type="PROSITE" id="PS50026"/>
    </source>
</evidence>
<proteinExistence type="inferred from homology"/>
<dbReference type="InterPro" id="IPR002049">
    <property type="entry name" value="LE_dom"/>
</dbReference>
<dbReference type="SMART" id="SM00261">
    <property type="entry name" value="FU"/>
    <property type="match status" value="2"/>
</dbReference>
<keyword evidence="6" id="KW-0732">Signal</keyword>
<dbReference type="PROSITE" id="PS01187">
    <property type="entry name" value="EGF_CA"/>
    <property type="match status" value="1"/>
</dbReference>
<accession>A0A1E1W399</accession>
<dbReference type="PROSITE" id="PS01248">
    <property type="entry name" value="EGF_LAM_1"/>
    <property type="match status" value="1"/>
</dbReference>
<dbReference type="InterPro" id="IPR021852">
    <property type="entry name" value="DUF3456"/>
</dbReference>
<dbReference type="GO" id="GO:0048513">
    <property type="term" value="P:animal organ development"/>
    <property type="evidence" value="ECO:0007669"/>
    <property type="project" value="UniProtKB-ARBA"/>
</dbReference>
<feature type="disulfide bond" evidence="5">
    <location>
        <begin position="184"/>
        <end position="193"/>
    </location>
</feature>
<protein>
    <recommendedName>
        <fullName evidence="7">EGF-like domain-containing protein</fullName>
    </recommendedName>
</protein>
<evidence type="ECO:0000256" key="1">
    <source>
        <dbReference type="ARBA" id="ARBA00005897"/>
    </source>
</evidence>
<dbReference type="Gene3D" id="2.10.25.10">
    <property type="entry name" value="Laminin"/>
    <property type="match status" value="1"/>
</dbReference>
<reference evidence="8" key="1">
    <citation type="submission" date="2015-09" db="EMBL/GenBank/DDBJ databases">
        <title>De novo assembly of Pectinophora gossypiella (Pink Bollworm) gut transcriptome.</title>
        <authorList>
            <person name="Tassone E.E."/>
        </authorList>
    </citation>
    <scope>NUCLEOTIDE SEQUENCE</scope>
</reference>
<dbReference type="CDD" id="cd00054">
    <property type="entry name" value="EGF_CA"/>
    <property type="match status" value="1"/>
</dbReference>
<name>A0A1E1W399_PECGO</name>
<evidence type="ECO:0000313" key="8">
    <source>
        <dbReference type="EMBL" id="JAT81450.1"/>
    </source>
</evidence>
<feature type="chain" id="PRO_5009115141" description="EGF-like domain-containing protein" evidence="6">
    <location>
        <begin position="26"/>
        <end position="324"/>
    </location>
</feature>
<keyword evidence="4 5" id="KW-1015">Disulfide bond</keyword>
<dbReference type="AlphaFoldDB" id="A0A1E1W399"/>
<dbReference type="SUPFAM" id="SSF57184">
    <property type="entry name" value="Growth factor receptor domain"/>
    <property type="match status" value="1"/>
</dbReference>
<evidence type="ECO:0000256" key="4">
    <source>
        <dbReference type="ARBA" id="ARBA00023157"/>
    </source>
</evidence>
<keyword evidence="3" id="KW-0106">Calcium</keyword>
<dbReference type="GO" id="GO:0048731">
    <property type="term" value="P:system development"/>
    <property type="evidence" value="ECO:0007669"/>
    <property type="project" value="UniProtKB-ARBA"/>
</dbReference>
<dbReference type="EMBL" id="GDQN01009604">
    <property type="protein sequence ID" value="JAT81450.1"/>
    <property type="molecule type" value="Transcribed_RNA"/>
</dbReference>
<dbReference type="CDD" id="cd00064">
    <property type="entry name" value="FU"/>
    <property type="match status" value="1"/>
</dbReference>
<feature type="signal peptide" evidence="6">
    <location>
        <begin position="1"/>
        <end position="25"/>
    </location>
</feature>
<dbReference type="Pfam" id="PF00053">
    <property type="entry name" value="EGF_laminin"/>
    <property type="match status" value="1"/>
</dbReference>